<dbReference type="InterPro" id="IPR005234">
    <property type="entry name" value="ScpB_csome_segregation"/>
</dbReference>
<dbReference type="SUPFAM" id="SSF46785">
    <property type="entry name" value="Winged helix' DNA-binding domain"/>
    <property type="match status" value="2"/>
</dbReference>
<name>A0ABN2TCN4_9MICO</name>
<keyword evidence="4" id="KW-0131">Cell cycle</keyword>
<organism evidence="6 7">
    <name type="scientific">Brevibacterium samyangense</name>
    <dbReference type="NCBI Taxonomy" id="366888"/>
    <lineage>
        <taxon>Bacteria</taxon>
        <taxon>Bacillati</taxon>
        <taxon>Actinomycetota</taxon>
        <taxon>Actinomycetes</taxon>
        <taxon>Micrococcales</taxon>
        <taxon>Brevibacteriaceae</taxon>
        <taxon>Brevibacterium</taxon>
    </lineage>
</organism>
<reference evidence="6 7" key="1">
    <citation type="journal article" date="2019" name="Int. J. Syst. Evol. Microbiol.">
        <title>The Global Catalogue of Microorganisms (GCM) 10K type strain sequencing project: providing services to taxonomists for standard genome sequencing and annotation.</title>
        <authorList>
            <consortium name="The Broad Institute Genomics Platform"/>
            <consortium name="The Broad Institute Genome Sequencing Center for Infectious Disease"/>
            <person name="Wu L."/>
            <person name="Ma J."/>
        </authorList>
    </citation>
    <scope>NUCLEOTIDE SEQUENCE [LARGE SCALE GENOMIC DNA]</scope>
    <source>
        <strain evidence="6 7">JCM 14546</strain>
    </source>
</reference>
<evidence type="ECO:0000256" key="5">
    <source>
        <dbReference type="SAM" id="MobiDB-lite"/>
    </source>
</evidence>
<evidence type="ECO:0000313" key="6">
    <source>
        <dbReference type="EMBL" id="GAA2005255.1"/>
    </source>
</evidence>
<accession>A0ABN2TCN4</accession>
<keyword evidence="7" id="KW-1185">Reference proteome</keyword>
<comment type="caution">
    <text evidence="6">The sequence shown here is derived from an EMBL/GenBank/DDBJ whole genome shotgun (WGS) entry which is preliminary data.</text>
</comment>
<dbReference type="PANTHER" id="PTHR34298">
    <property type="entry name" value="SEGREGATION AND CONDENSATION PROTEIN B"/>
    <property type="match status" value="1"/>
</dbReference>
<evidence type="ECO:0000256" key="4">
    <source>
        <dbReference type="ARBA" id="ARBA00023306"/>
    </source>
</evidence>
<dbReference type="InterPro" id="IPR036390">
    <property type="entry name" value="WH_DNA-bd_sf"/>
</dbReference>
<sequence length="220" mass="22710">MTTDSSAGTGPGTGAGAGGSTGSTELTGAEQGVRAGVVTPEVLSALEAVLMVADRPLEPNDLEPALGIPAAAIADALAHLSADYDGDLDGRVRGFELSRVAGGWRIHSRAEHHDVVKDFVLGGATSKLSQAALETLAVVAYRQPVTRARISAIRGVNVDGVVRTLLLRGLVVESGVDEVSGATRYVTTPEFLTTMGLQSLEDLPDIAPFLPSEEDLPGEE</sequence>
<dbReference type="RefSeq" id="WP_344308187.1">
    <property type="nucleotide sequence ID" value="NZ_BAAANO010000013.1"/>
</dbReference>
<keyword evidence="1" id="KW-0963">Cytoplasm</keyword>
<dbReference type="PANTHER" id="PTHR34298:SF2">
    <property type="entry name" value="SEGREGATION AND CONDENSATION PROTEIN B"/>
    <property type="match status" value="1"/>
</dbReference>
<evidence type="ECO:0000256" key="1">
    <source>
        <dbReference type="ARBA" id="ARBA00022490"/>
    </source>
</evidence>
<evidence type="ECO:0000313" key="7">
    <source>
        <dbReference type="Proteomes" id="UP001500755"/>
    </source>
</evidence>
<evidence type="ECO:0000256" key="3">
    <source>
        <dbReference type="ARBA" id="ARBA00022829"/>
    </source>
</evidence>
<feature type="compositionally biased region" description="Gly residues" evidence="5">
    <location>
        <begin position="9"/>
        <end position="21"/>
    </location>
</feature>
<evidence type="ECO:0000256" key="2">
    <source>
        <dbReference type="ARBA" id="ARBA00022618"/>
    </source>
</evidence>
<dbReference type="Pfam" id="PF04079">
    <property type="entry name" value="SMC_ScpB"/>
    <property type="match status" value="1"/>
</dbReference>
<gene>
    <name evidence="6" type="primary">scpB</name>
    <name evidence="6" type="ORF">GCM10009755_13580</name>
</gene>
<keyword evidence="2" id="KW-0132">Cell division</keyword>
<dbReference type="EMBL" id="BAAANO010000013">
    <property type="protein sequence ID" value="GAA2005255.1"/>
    <property type="molecule type" value="Genomic_DNA"/>
</dbReference>
<protein>
    <submittedName>
        <fullName evidence="6">SMC-Scp complex subunit ScpB</fullName>
    </submittedName>
</protein>
<keyword evidence="3" id="KW-0159">Chromosome partition</keyword>
<dbReference type="NCBIfam" id="TIGR00281">
    <property type="entry name" value="SMC-Scp complex subunit ScpB"/>
    <property type="match status" value="1"/>
</dbReference>
<dbReference type="InterPro" id="IPR036388">
    <property type="entry name" value="WH-like_DNA-bd_sf"/>
</dbReference>
<feature type="region of interest" description="Disordered" evidence="5">
    <location>
        <begin position="1"/>
        <end position="26"/>
    </location>
</feature>
<dbReference type="Gene3D" id="1.10.10.10">
    <property type="entry name" value="Winged helix-like DNA-binding domain superfamily/Winged helix DNA-binding domain"/>
    <property type="match status" value="2"/>
</dbReference>
<proteinExistence type="predicted"/>
<dbReference type="Proteomes" id="UP001500755">
    <property type="component" value="Unassembled WGS sequence"/>
</dbReference>